<keyword evidence="2" id="KW-0732">Signal</keyword>
<proteinExistence type="predicted"/>
<dbReference type="RefSeq" id="XP_055863304.1">
    <property type="nucleotide sequence ID" value="XM_056007329.1"/>
</dbReference>
<sequence length="471" mass="56069">MRVFFVLLVIPMVLAGDFRRMWVDAGEKIKDKFAEKEGAEGWGKEPETQDNDWGVQVAKGWGEQALKGWAEQASKGWGEQPAKGWGEQPSKGWGEQAPKGWGEQAPKGWGEQAFKGWAEEKAKEWGEEKREGWGEVARKGWGDNQRNDWGDDKQRGWGGDDKKDASEEDRPRWRWGDKEEDDKKKEWDHVRRRDRDDEKKWDRDEEKKWDRDEDRERGDRRKRRDDEKDDDDKPRRKDNERDDEDDDKGLDIKEKKALFAQFKEWLKKQEKQDDDQEDTKEYLKKNLVIFKEYIKRKALKEEEEKEAKAAIFKQMEKVQIKKMLNEKLYSLTEEYKGQKLNFMYEITEHFLGFCKCDSSKSVLERIYNGQYGSPDFANEIESQNFDTLQFDWGSLDTMNFTLSNSTIAQYMNDPTKKMEKMKWFDSLSRDEQVKFILHEYIQLMCSSAKQLTLLLNQAEPDYLQYRRTKHA</sequence>
<dbReference type="GeneID" id="106058396"/>
<name>A0A9W2YKN7_BIOGL</name>
<accession>A0A9W2YKN7</accession>
<dbReference type="OrthoDB" id="6157599at2759"/>
<evidence type="ECO:0000256" key="2">
    <source>
        <dbReference type="SAM" id="SignalP"/>
    </source>
</evidence>
<evidence type="ECO:0000313" key="3">
    <source>
        <dbReference type="Proteomes" id="UP001165740"/>
    </source>
</evidence>
<feature type="signal peptide" evidence="2">
    <location>
        <begin position="1"/>
        <end position="15"/>
    </location>
</feature>
<evidence type="ECO:0000256" key="1">
    <source>
        <dbReference type="SAM" id="MobiDB-lite"/>
    </source>
</evidence>
<gene>
    <name evidence="4" type="primary">LOC106058396</name>
</gene>
<feature type="compositionally biased region" description="Basic and acidic residues" evidence="1">
    <location>
        <begin position="231"/>
        <end position="240"/>
    </location>
</feature>
<protein>
    <submittedName>
        <fullName evidence="4">Protein PIF-like</fullName>
    </submittedName>
</protein>
<dbReference type="AlphaFoldDB" id="A0A9W2YKN7"/>
<feature type="compositionally biased region" description="Basic and acidic residues" evidence="1">
    <location>
        <begin position="117"/>
        <end position="219"/>
    </location>
</feature>
<feature type="chain" id="PRO_5040757163" evidence="2">
    <location>
        <begin position="16"/>
        <end position="471"/>
    </location>
</feature>
<reference evidence="4" key="1">
    <citation type="submission" date="2025-08" db="UniProtKB">
        <authorList>
            <consortium name="RefSeq"/>
        </authorList>
    </citation>
    <scope>IDENTIFICATION</scope>
</reference>
<feature type="region of interest" description="Disordered" evidence="1">
    <location>
        <begin position="71"/>
        <end position="248"/>
    </location>
</feature>
<organism evidence="3 4">
    <name type="scientific">Biomphalaria glabrata</name>
    <name type="common">Bloodfluke planorb</name>
    <name type="synonym">Freshwater snail</name>
    <dbReference type="NCBI Taxonomy" id="6526"/>
    <lineage>
        <taxon>Eukaryota</taxon>
        <taxon>Metazoa</taxon>
        <taxon>Spiralia</taxon>
        <taxon>Lophotrochozoa</taxon>
        <taxon>Mollusca</taxon>
        <taxon>Gastropoda</taxon>
        <taxon>Heterobranchia</taxon>
        <taxon>Euthyneura</taxon>
        <taxon>Panpulmonata</taxon>
        <taxon>Hygrophila</taxon>
        <taxon>Lymnaeoidea</taxon>
        <taxon>Planorbidae</taxon>
        <taxon>Biomphalaria</taxon>
    </lineage>
</organism>
<dbReference type="Proteomes" id="UP001165740">
    <property type="component" value="Chromosome 13"/>
</dbReference>
<evidence type="ECO:0000313" key="4">
    <source>
        <dbReference type="RefSeq" id="XP_055863304.1"/>
    </source>
</evidence>
<keyword evidence="3" id="KW-1185">Reference proteome</keyword>